<dbReference type="Pfam" id="PF20240">
    <property type="entry name" value="DUF6597"/>
    <property type="match status" value="1"/>
</dbReference>
<gene>
    <name evidence="5" type="ORF">GTQ38_14900</name>
</gene>
<protein>
    <submittedName>
        <fullName evidence="5">Helix-turn-helix domain-containing protein</fullName>
    </submittedName>
</protein>
<dbReference type="PROSITE" id="PS01124">
    <property type="entry name" value="HTH_ARAC_FAMILY_2"/>
    <property type="match status" value="1"/>
</dbReference>
<dbReference type="EMBL" id="WXYO01000006">
    <property type="protein sequence ID" value="NAS13304.1"/>
    <property type="molecule type" value="Genomic_DNA"/>
</dbReference>
<proteinExistence type="predicted"/>
<feature type="domain" description="HTH araC/xylS-type" evidence="4">
    <location>
        <begin position="166"/>
        <end position="266"/>
    </location>
</feature>
<dbReference type="GO" id="GO:0003700">
    <property type="term" value="F:DNA-binding transcription factor activity"/>
    <property type="evidence" value="ECO:0007669"/>
    <property type="project" value="InterPro"/>
</dbReference>
<dbReference type="InterPro" id="IPR050204">
    <property type="entry name" value="AraC_XylS_family_regulators"/>
</dbReference>
<dbReference type="Pfam" id="PF12833">
    <property type="entry name" value="HTH_18"/>
    <property type="match status" value="1"/>
</dbReference>
<evidence type="ECO:0000256" key="1">
    <source>
        <dbReference type="ARBA" id="ARBA00023015"/>
    </source>
</evidence>
<dbReference type="InterPro" id="IPR046532">
    <property type="entry name" value="DUF6597"/>
</dbReference>
<dbReference type="PANTHER" id="PTHR46796">
    <property type="entry name" value="HTH-TYPE TRANSCRIPTIONAL ACTIVATOR RHAS-RELATED"/>
    <property type="match status" value="1"/>
</dbReference>
<organism evidence="5 6">
    <name type="scientific">Poritiphilus flavus</name>
    <dbReference type="NCBI Taxonomy" id="2697053"/>
    <lineage>
        <taxon>Bacteria</taxon>
        <taxon>Pseudomonadati</taxon>
        <taxon>Bacteroidota</taxon>
        <taxon>Flavobacteriia</taxon>
        <taxon>Flavobacteriales</taxon>
        <taxon>Flavobacteriaceae</taxon>
        <taxon>Poritiphilus</taxon>
    </lineage>
</organism>
<keyword evidence="3" id="KW-0804">Transcription</keyword>
<dbReference type="InterPro" id="IPR018060">
    <property type="entry name" value="HTH_AraC"/>
</dbReference>
<evidence type="ECO:0000313" key="5">
    <source>
        <dbReference type="EMBL" id="NAS13304.1"/>
    </source>
</evidence>
<name>A0A6L9EEV8_9FLAO</name>
<comment type="caution">
    <text evidence="5">The sequence shown here is derived from an EMBL/GenBank/DDBJ whole genome shotgun (WGS) entry which is preliminary data.</text>
</comment>
<evidence type="ECO:0000256" key="3">
    <source>
        <dbReference type="ARBA" id="ARBA00023163"/>
    </source>
</evidence>
<keyword evidence="1" id="KW-0805">Transcription regulation</keyword>
<dbReference type="GO" id="GO:0043565">
    <property type="term" value="F:sequence-specific DNA binding"/>
    <property type="evidence" value="ECO:0007669"/>
    <property type="project" value="InterPro"/>
</dbReference>
<reference evidence="5 6" key="1">
    <citation type="submission" date="2020-01" db="EMBL/GenBank/DDBJ databases">
        <title>Bacteria diversity of Porities sp.</title>
        <authorList>
            <person name="Wang G."/>
        </authorList>
    </citation>
    <scope>NUCLEOTIDE SEQUENCE [LARGE SCALE GENOMIC DNA]</scope>
    <source>
        <strain evidence="5 6">R33</strain>
    </source>
</reference>
<accession>A0A6L9EEV8</accession>
<evidence type="ECO:0000256" key="2">
    <source>
        <dbReference type="ARBA" id="ARBA00023125"/>
    </source>
</evidence>
<dbReference type="AlphaFoldDB" id="A0A6L9EEV8"/>
<dbReference type="RefSeq" id="WP_161436341.1">
    <property type="nucleotide sequence ID" value="NZ_WXYO01000006.1"/>
</dbReference>
<dbReference type="Gene3D" id="1.10.10.60">
    <property type="entry name" value="Homeodomain-like"/>
    <property type="match status" value="1"/>
</dbReference>
<evidence type="ECO:0000313" key="6">
    <source>
        <dbReference type="Proteomes" id="UP000475249"/>
    </source>
</evidence>
<keyword evidence="6" id="KW-1185">Reference proteome</keyword>
<dbReference type="SMART" id="SM00342">
    <property type="entry name" value="HTH_ARAC"/>
    <property type="match status" value="1"/>
</dbReference>
<dbReference type="PANTHER" id="PTHR46796:SF13">
    <property type="entry name" value="HTH-TYPE TRANSCRIPTIONAL ACTIVATOR RHAS"/>
    <property type="match status" value="1"/>
</dbReference>
<dbReference type="Proteomes" id="UP000475249">
    <property type="component" value="Unassembled WGS sequence"/>
</dbReference>
<keyword evidence="2" id="KW-0238">DNA-binding</keyword>
<evidence type="ECO:0000259" key="4">
    <source>
        <dbReference type="PROSITE" id="PS01124"/>
    </source>
</evidence>
<sequence>MSSNIVYHRHEPRADLKKEINYIWFMETEEGEEQETPDLLIPDGYPEIIFVLKGSYRKRPLADSSRVEVVDRSSVVGLQQRSLLVKRVGPVRLIGIKFKPIGFYHCFGEKAIQTAGKTEALEVLEAPWLMDLEQELKTLDSLSPMQSVISEYISRQLVGQSVLPKEMVLDKCINAIIDANGSISLETLAEKVGKGKRQIQRYFREYIGMSPKKFCSLIRFKSVYKQNVLSDSALGHFFDHGYFDQSHYIKDFRAKLGITPSDTLSREFKAQNEIAKKSIRT</sequence>